<dbReference type="AlphaFoldDB" id="A0A9P8PHT7"/>
<dbReference type="PROSITE" id="PS50069">
    <property type="entry name" value="CULLIN_2"/>
    <property type="match status" value="1"/>
</dbReference>
<dbReference type="InterPro" id="IPR019559">
    <property type="entry name" value="Cullin_neddylation_domain"/>
</dbReference>
<dbReference type="Pfam" id="PF10557">
    <property type="entry name" value="Cullin_Nedd8"/>
    <property type="match status" value="1"/>
</dbReference>
<dbReference type="InterPro" id="IPR036390">
    <property type="entry name" value="WH_DNA-bd_sf"/>
</dbReference>
<dbReference type="InterPro" id="IPR016158">
    <property type="entry name" value="Cullin_homology"/>
</dbReference>
<comment type="caution">
    <text evidence="5">The sequence shown here is derived from an EMBL/GenBank/DDBJ whole genome shotgun (WGS) entry which is preliminary data.</text>
</comment>
<evidence type="ECO:0000313" key="6">
    <source>
        <dbReference type="Proteomes" id="UP000769528"/>
    </source>
</evidence>
<evidence type="ECO:0000259" key="4">
    <source>
        <dbReference type="PROSITE" id="PS50069"/>
    </source>
</evidence>
<protein>
    <recommendedName>
        <fullName evidence="4">Cullin family profile domain-containing protein</fullName>
    </recommendedName>
</protein>
<dbReference type="InterPro" id="IPR045093">
    <property type="entry name" value="Cullin"/>
</dbReference>
<dbReference type="InterPro" id="IPR036317">
    <property type="entry name" value="Cullin_homology_sf"/>
</dbReference>
<comment type="similarity">
    <text evidence="1 2 3">Belongs to the cullin family.</text>
</comment>
<reference evidence="5" key="1">
    <citation type="journal article" date="2021" name="Open Biol.">
        <title>Shared evolutionary footprints suggest mitochondrial oxidative damage underlies multiple complex I losses in fungi.</title>
        <authorList>
            <person name="Schikora-Tamarit M.A."/>
            <person name="Marcet-Houben M."/>
            <person name="Nosek J."/>
            <person name="Gabaldon T."/>
        </authorList>
    </citation>
    <scope>NUCLEOTIDE SEQUENCE</scope>
    <source>
        <strain evidence="5">CBS6341</strain>
    </source>
</reference>
<name>A0A9P8PHT7_9ASCO</name>
<dbReference type="EMBL" id="JAEUBF010001168">
    <property type="protein sequence ID" value="KAH3672251.1"/>
    <property type="molecule type" value="Genomic_DNA"/>
</dbReference>
<evidence type="ECO:0000256" key="1">
    <source>
        <dbReference type="ARBA" id="ARBA00006019"/>
    </source>
</evidence>
<evidence type="ECO:0000256" key="3">
    <source>
        <dbReference type="RuleBase" id="RU003829"/>
    </source>
</evidence>
<accession>A0A9P8PHT7</accession>
<dbReference type="InterPro" id="IPR001373">
    <property type="entry name" value="Cullin_N"/>
</dbReference>
<evidence type="ECO:0000313" key="5">
    <source>
        <dbReference type="EMBL" id="KAH3672251.1"/>
    </source>
</evidence>
<dbReference type="InterPro" id="IPR036388">
    <property type="entry name" value="WH-like_DNA-bd_sf"/>
</dbReference>
<dbReference type="Pfam" id="PF26557">
    <property type="entry name" value="Cullin_AB"/>
    <property type="match status" value="1"/>
</dbReference>
<evidence type="ECO:0000256" key="2">
    <source>
        <dbReference type="PROSITE-ProRule" id="PRU00330"/>
    </source>
</evidence>
<dbReference type="InterPro" id="IPR059120">
    <property type="entry name" value="Cullin-like_AB"/>
</dbReference>
<dbReference type="SUPFAM" id="SSF75632">
    <property type="entry name" value="Cullin homology domain"/>
    <property type="match status" value="1"/>
</dbReference>
<dbReference type="Gene3D" id="1.10.10.10">
    <property type="entry name" value="Winged helix-like DNA-binding domain superfamily/Winged helix DNA-binding domain"/>
    <property type="match status" value="1"/>
</dbReference>
<dbReference type="Proteomes" id="UP000769528">
    <property type="component" value="Unassembled WGS sequence"/>
</dbReference>
<keyword evidence="6" id="KW-1185">Reference proteome</keyword>
<dbReference type="Gene3D" id="3.30.230.130">
    <property type="entry name" value="Cullin, Chain C, Domain 2"/>
    <property type="match status" value="1"/>
</dbReference>
<dbReference type="GO" id="GO:0031625">
    <property type="term" value="F:ubiquitin protein ligase binding"/>
    <property type="evidence" value="ECO:0007669"/>
    <property type="project" value="InterPro"/>
</dbReference>
<organism evidence="5 6">
    <name type="scientific">Wickerhamomyces mucosus</name>
    <dbReference type="NCBI Taxonomy" id="1378264"/>
    <lineage>
        <taxon>Eukaryota</taxon>
        <taxon>Fungi</taxon>
        <taxon>Dikarya</taxon>
        <taxon>Ascomycota</taxon>
        <taxon>Saccharomycotina</taxon>
        <taxon>Saccharomycetes</taxon>
        <taxon>Phaffomycetales</taxon>
        <taxon>Wickerhamomycetaceae</taxon>
        <taxon>Wickerhamomyces</taxon>
    </lineage>
</organism>
<dbReference type="SUPFAM" id="SSF46785">
    <property type="entry name" value="Winged helix' DNA-binding domain"/>
    <property type="match status" value="1"/>
</dbReference>
<feature type="domain" description="Cullin family profile" evidence="4">
    <location>
        <begin position="408"/>
        <end position="652"/>
    </location>
</feature>
<sequence length="775" mass="91038">MEWGFPSKINDIEVTHDKYIKNFGFAADMENYVSETSSLTPSTSNLNRSSQISPSLKLSYDELQQQISYILTDRSPTIGLQRLYKTVEFLCRDKNRGIISDELFQKIQDHIDHIVDTIFLPKRPFDPYQEIETFNEECDKLHQRIRSLEKIYMYLDRTYLFNYGSKKTIKDHGIYYLYSKLFTDANSKFGEMIFVSFLSCINDLRASNTAIEKEKVFKCFEELSNLLQFNFELLETKILENVEKSSTVIHGQILANTSPEERFERLLIAYEKELNIWEISNNKLGLKIKHISVKSLIFSNYIIDLSQILIPLLEYKKFDQVAVLYKFIQNSKDDQIFKVFLEVWIEYITNYLKSILETNDKEVVNKLVKSKRNFNVIIDSFMEGNSDILFKTRLALNDLIGSSKLDIDFHKQLQLFVDSFFKSLNPNDSINEKILDEIIEIFSIIKSKEQFVKTYERIFSRRVLLNLTKDIKLEESLAHKFEKVVGINACRNLLAMFKDLRVSENANLEFKNIYSNTPILFSALILKSDNWPKDIQTTGLNPSDLDSNNLTLVETLAKRENIPEFNQLLQIRSQFQELYTKELKYIIKWTDRSGSITLKYDFSKGIKELQMTEPMAVTLILFNHYETLTIKKLSKLTRWEQKDSYAVLYSLSEGKYKILIRDKHEYRINESFSDKKKVLKIKFIQVKHKNIELSQDNFEPLINEVILDDKHSIDNIKAFIVRSLKFEKSLTHDVLFDHVLAQFNVTTGFIKKIIDELIGLDYIGRVDQTTYYYIP</sequence>
<reference evidence="5" key="2">
    <citation type="submission" date="2021-01" db="EMBL/GenBank/DDBJ databases">
        <authorList>
            <person name="Schikora-Tamarit M.A."/>
        </authorList>
    </citation>
    <scope>NUCLEOTIDE SEQUENCE</scope>
    <source>
        <strain evidence="5">CBS6341</strain>
    </source>
</reference>
<proteinExistence type="inferred from homology"/>
<gene>
    <name evidence="5" type="ORF">WICMUC_004346</name>
</gene>
<dbReference type="SMART" id="SM00182">
    <property type="entry name" value="CULLIN"/>
    <property type="match status" value="1"/>
</dbReference>
<dbReference type="Gene3D" id="1.20.1310.10">
    <property type="entry name" value="Cullin Repeats"/>
    <property type="match status" value="2"/>
</dbReference>
<dbReference type="Pfam" id="PF00888">
    <property type="entry name" value="Cullin"/>
    <property type="match status" value="1"/>
</dbReference>
<dbReference type="InterPro" id="IPR016159">
    <property type="entry name" value="Cullin_repeat-like_dom_sf"/>
</dbReference>
<dbReference type="SUPFAM" id="SSF74788">
    <property type="entry name" value="Cullin repeat-like"/>
    <property type="match status" value="1"/>
</dbReference>
<dbReference type="SMART" id="SM00884">
    <property type="entry name" value="Cullin_Nedd8"/>
    <property type="match status" value="1"/>
</dbReference>
<dbReference type="GO" id="GO:0006511">
    <property type="term" value="P:ubiquitin-dependent protein catabolic process"/>
    <property type="evidence" value="ECO:0007669"/>
    <property type="project" value="InterPro"/>
</dbReference>
<dbReference type="OrthoDB" id="27073at2759"/>
<dbReference type="PANTHER" id="PTHR11932">
    <property type="entry name" value="CULLIN"/>
    <property type="match status" value="1"/>
</dbReference>